<evidence type="ECO:0000256" key="1">
    <source>
        <dbReference type="SAM" id="MobiDB-lite"/>
    </source>
</evidence>
<feature type="compositionally biased region" description="Polar residues" evidence="1">
    <location>
        <begin position="354"/>
        <end position="386"/>
    </location>
</feature>
<dbReference type="Gene3D" id="1.25.40.10">
    <property type="entry name" value="Tetratricopeptide repeat domain"/>
    <property type="match status" value="1"/>
</dbReference>
<dbReference type="InterPro" id="IPR011990">
    <property type="entry name" value="TPR-like_helical_dom_sf"/>
</dbReference>
<keyword evidence="5" id="KW-1185">Reference proteome</keyword>
<feature type="chain" id="PRO_5001776592" description="SH3b domain-containing protein" evidence="2">
    <location>
        <begin position="27"/>
        <end position="481"/>
    </location>
</feature>
<dbReference type="SMART" id="SM00287">
    <property type="entry name" value="SH3b"/>
    <property type="match status" value="2"/>
</dbReference>
<dbReference type="InterPro" id="IPR006597">
    <property type="entry name" value="Sel1-like"/>
</dbReference>
<evidence type="ECO:0000259" key="3">
    <source>
        <dbReference type="PROSITE" id="PS51781"/>
    </source>
</evidence>
<dbReference type="Pfam" id="PF08238">
    <property type="entry name" value="Sel1"/>
    <property type="match status" value="3"/>
</dbReference>
<dbReference type="Pfam" id="PF08239">
    <property type="entry name" value="SH3_3"/>
    <property type="match status" value="2"/>
</dbReference>
<name>A0A084IN43_SALHC</name>
<feature type="compositionally biased region" description="Low complexity" evidence="1">
    <location>
        <begin position="328"/>
        <end position="352"/>
    </location>
</feature>
<organism evidence="4 5">
    <name type="scientific">Salinisphaera hydrothermalis (strain C41B8)</name>
    <dbReference type="NCBI Taxonomy" id="1304275"/>
    <lineage>
        <taxon>Bacteria</taxon>
        <taxon>Pseudomonadati</taxon>
        <taxon>Pseudomonadota</taxon>
        <taxon>Gammaproteobacteria</taxon>
        <taxon>Salinisphaerales</taxon>
        <taxon>Salinisphaeraceae</taxon>
        <taxon>Salinisphaera</taxon>
    </lineage>
</organism>
<evidence type="ECO:0000313" key="4">
    <source>
        <dbReference type="EMBL" id="KEZ78127.1"/>
    </source>
</evidence>
<dbReference type="PATRIC" id="fig|1304275.5.peg.1240"/>
<dbReference type="InterPro" id="IPR003646">
    <property type="entry name" value="SH3-like_bac-type"/>
</dbReference>
<feature type="signal peptide" evidence="2">
    <location>
        <begin position="1"/>
        <end position="26"/>
    </location>
</feature>
<reference evidence="4 5" key="1">
    <citation type="submission" date="2013-03" db="EMBL/GenBank/DDBJ databases">
        <title>Salinisphaera hydrothermalis C41B8 Genome Sequencing.</title>
        <authorList>
            <person name="Li C."/>
            <person name="Lai Q."/>
            <person name="Shao Z."/>
        </authorList>
    </citation>
    <scope>NUCLEOTIDE SEQUENCE [LARGE SCALE GENOMIC DNA]</scope>
    <source>
        <strain evidence="4 5">C41B8</strain>
    </source>
</reference>
<dbReference type="EMBL" id="APNK01000006">
    <property type="protein sequence ID" value="KEZ78127.1"/>
    <property type="molecule type" value="Genomic_DNA"/>
</dbReference>
<sequence>MSARADVRLAIVIAATLVAAPTVAWSAGSDAPAPARAEQILEQNRPLAKQGDASAQYNMGVLYDRGYGVKRDYAKARQWYEKAAAQHYARAEHNLGIMYEAGKGVPRDPSKAAHWFRRGADDGQTASQNNLAVLYMKGEGVPQNTGKAAFWAAKAAAGGNSAAIDNLPRIIAGLPHIHVNAENVNVRDQPNRESRVVGHVDSDTVAVVLSRRDHWTQVLLPDDYTLGWVANFLLSDSQAPLAGNAMPQPAPASSKPGHTGSIATSSSTPAPNANSAGQAQANAAPAKPPQPQSNPEPTQAEAPTHASGKDLTLDRRSAPGPSATGSQATTKAPPETKTASSAEPPAAGSEPADQSKQPADHSQAQPEPSSTAPAIAASKTSATPKQASAGASHPAGKTTAPAKATPKAPSASKKSTPAPTHATVGVDAANLRAKAAGGARVVGQLHRGDRVKLLDEHNGWRYVRTPGGMKGWVAGYLLVSQ</sequence>
<dbReference type="Proteomes" id="UP000028302">
    <property type="component" value="Unassembled WGS sequence"/>
</dbReference>
<evidence type="ECO:0000313" key="5">
    <source>
        <dbReference type="Proteomes" id="UP000028302"/>
    </source>
</evidence>
<feature type="domain" description="SH3b" evidence="3">
    <location>
        <begin position="419"/>
        <end position="481"/>
    </location>
</feature>
<comment type="caution">
    <text evidence="4">The sequence shown here is derived from an EMBL/GenBank/DDBJ whole genome shotgun (WGS) entry which is preliminary data.</text>
</comment>
<keyword evidence="2" id="KW-0732">Signal</keyword>
<protein>
    <recommendedName>
        <fullName evidence="3">SH3b domain-containing protein</fullName>
    </recommendedName>
</protein>
<feature type="region of interest" description="Disordered" evidence="1">
    <location>
        <begin position="243"/>
        <end position="422"/>
    </location>
</feature>
<feature type="compositionally biased region" description="Basic and acidic residues" evidence="1">
    <location>
        <begin position="307"/>
        <end position="317"/>
    </location>
</feature>
<dbReference type="eggNOG" id="COG0790">
    <property type="taxonomic scope" value="Bacteria"/>
</dbReference>
<dbReference type="PANTHER" id="PTHR45011:SF1">
    <property type="entry name" value="DAP3-BINDING CELL DEATH ENHANCER 1"/>
    <property type="match status" value="1"/>
</dbReference>
<dbReference type="PANTHER" id="PTHR45011">
    <property type="entry name" value="DAP3-BINDING CELL DEATH ENHANCER 1"/>
    <property type="match status" value="1"/>
</dbReference>
<accession>A0A084IN43</accession>
<gene>
    <name evidence="4" type="ORF">C41B8_06067</name>
</gene>
<dbReference type="Gene3D" id="2.30.30.40">
    <property type="entry name" value="SH3 Domains"/>
    <property type="match status" value="2"/>
</dbReference>
<dbReference type="PROSITE" id="PS51781">
    <property type="entry name" value="SH3B"/>
    <property type="match status" value="1"/>
</dbReference>
<dbReference type="STRING" id="1304275.C41B8_06067"/>
<proteinExistence type="predicted"/>
<dbReference type="InterPro" id="IPR052748">
    <property type="entry name" value="ISR_Activator"/>
</dbReference>
<dbReference type="SUPFAM" id="SSF81901">
    <property type="entry name" value="HCP-like"/>
    <property type="match status" value="1"/>
</dbReference>
<dbReference type="SMART" id="SM00671">
    <property type="entry name" value="SEL1"/>
    <property type="match status" value="3"/>
</dbReference>
<evidence type="ECO:0000256" key="2">
    <source>
        <dbReference type="SAM" id="SignalP"/>
    </source>
</evidence>
<feature type="compositionally biased region" description="Low complexity" evidence="1">
    <location>
        <begin position="397"/>
        <end position="420"/>
    </location>
</feature>
<dbReference type="AlphaFoldDB" id="A0A084IN43"/>
<dbReference type="OrthoDB" id="8561742at2"/>
<feature type="compositionally biased region" description="Low complexity" evidence="1">
    <location>
        <begin position="263"/>
        <end position="285"/>
    </location>
</feature>
<dbReference type="RefSeq" id="WP_051883161.1">
    <property type="nucleotide sequence ID" value="NZ_APNK01000006.1"/>
</dbReference>